<proteinExistence type="predicted"/>
<organism evidence="3 4">
    <name type="scientific">Halovivax cerinus</name>
    <dbReference type="NCBI Taxonomy" id="1487865"/>
    <lineage>
        <taxon>Archaea</taxon>
        <taxon>Methanobacteriati</taxon>
        <taxon>Methanobacteriota</taxon>
        <taxon>Stenosarchaea group</taxon>
        <taxon>Halobacteria</taxon>
        <taxon>Halobacteriales</taxon>
        <taxon>Natrialbaceae</taxon>
        <taxon>Halovivax</taxon>
    </lineage>
</organism>
<evidence type="ECO:0000256" key="1">
    <source>
        <dbReference type="SAM" id="MobiDB-lite"/>
    </source>
</evidence>
<reference evidence="3 4" key="1">
    <citation type="journal article" date="2019" name="Int. J. Syst. Evol. Microbiol.">
        <title>The Global Catalogue of Microorganisms (GCM) 10K type strain sequencing project: providing services to taxonomists for standard genome sequencing and annotation.</title>
        <authorList>
            <consortium name="The Broad Institute Genomics Platform"/>
            <consortium name="The Broad Institute Genome Sequencing Center for Infectious Disease"/>
            <person name="Wu L."/>
            <person name="Ma J."/>
        </authorList>
    </citation>
    <scope>NUCLEOTIDE SEQUENCE [LARGE SCALE GENOMIC DNA]</scope>
    <source>
        <strain evidence="3 4">IBRC-M 10256</strain>
    </source>
</reference>
<evidence type="ECO:0000313" key="4">
    <source>
        <dbReference type="Proteomes" id="UP001595846"/>
    </source>
</evidence>
<keyword evidence="4" id="KW-1185">Reference proteome</keyword>
<gene>
    <name evidence="3" type="ORF">ACFOUR_08645</name>
</gene>
<dbReference type="RefSeq" id="WP_256531220.1">
    <property type="nucleotide sequence ID" value="NZ_CP101824.1"/>
</dbReference>
<dbReference type="EMBL" id="JBHSAQ010000003">
    <property type="protein sequence ID" value="MFC3958434.1"/>
    <property type="molecule type" value="Genomic_DNA"/>
</dbReference>
<protein>
    <recommendedName>
        <fullName evidence="2">DUF8159 domain-containing protein</fullName>
    </recommendedName>
</protein>
<dbReference type="InterPro" id="IPR006311">
    <property type="entry name" value="TAT_signal"/>
</dbReference>
<dbReference type="PROSITE" id="PS51318">
    <property type="entry name" value="TAT"/>
    <property type="match status" value="1"/>
</dbReference>
<feature type="region of interest" description="Disordered" evidence="1">
    <location>
        <begin position="37"/>
        <end position="56"/>
    </location>
</feature>
<dbReference type="InterPro" id="IPR058473">
    <property type="entry name" value="DUF8159"/>
</dbReference>
<evidence type="ECO:0000259" key="2">
    <source>
        <dbReference type="Pfam" id="PF26490"/>
    </source>
</evidence>
<dbReference type="AlphaFoldDB" id="A0ABD5NMS4"/>
<name>A0ABD5NMS4_9EURY</name>
<dbReference type="Pfam" id="PF26490">
    <property type="entry name" value="DUF8159"/>
    <property type="match status" value="1"/>
</dbReference>
<feature type="domain" description="DUF8159" evidence="2">
    <location>
        <begin position="63"/>
        <end position="185"/>
    </location>
</feature>
<sequence>MTQPQGPRSLSRRTLLAAGLSAGITAVAGCTSLVGNTSDGSTFDPEEPSDPPTGTPNELHYVLEERTPQHELDVESIYESDGDLIVEYYSDADASVDENATGENASIVVREGGPLYNFTMEEAGVIAEAFNQVCIQYGSGDEYDMLVGELVNPLENQPWGWGAETAWFTEYNAGNITRTDVVQRMGQYVVYEEDVTASE</sequence>
<evidence type="ECO:0000313" key="3">
    <source>
        <dbReference type="EMBL" id="MFC3958434.1"/>
    </source>
</evidence>
<dbReference type="GeneID" id="73903944"/>
<dbReference type="Proteomes" id="UP001595846">
    <property type="component" value="Unassembled WGS sequence"/>
</dbReference>
<accession>A0ABD5NMS4</accession>
<comment type="caution">
    <text evidence="3">The sequence shown here is derived from an EMBL/GenBank/DDBJ whole genome shotgun (WGS) entry which is preliminary data.</text>
</comment>